<dbReference type="InterPro" id="IPR010281">
    <property type="entry name" value="DUF885"/>
</dbReference>
<dbReference type="PANTHER" id="PTHR33361">
    <property type="entry name" value="GLR0591 PROTEIN"/>
    <property type="match status" value="1"/>
</dbReference>
<dbReference type="PANTHER" id="PTHR33361:SF2">
    <property type="entry name" value="DUF885 DOMAIN-CONTAINING PROTEIN"/>
    <property type="match status" value="1"/>
</dbReference>
<organism evidence="1">
    <name type="scientific">uncultured Nocardioidaceae bacterium</name>
    <dbReference type="NCBI Taxonomy" id="253824"/>
    <lineage>
        <taxon>Bacteria</taxon>
        <taxon>Bacillati</taxon>
        <taxon>Actinomycetota</taxon>
        <taxon>Actinomycetes</taxon>
        <taxon>Propionibacteriales</taxon>
        <taxon>Nocardioidaceae</taxon>
        <taxon>environmental samples</taxon>
    </lineage>
</organism>
<accession>A0A6J4N9H4</accession>
<proteinExistence type="predicted"/>
<name>A0A6J4N9H4_9ACTN</name>
<reference evidence="1" key="1">
    <citation type="submission" date="2020-02" db="EMBL/GenBank/DDBJ databases">
        <authorList>
            <person name="Meier V. D."/>
        </authorList>
    </citation>
    <scope>NUCLEOTIDE SEQUENCE</scope>
    <source>
        <strain evidence="1">AVDCRST_MAG47</strain>
    </source>
</reference>
<dbReference type="Pfam" id="PF05960">
    <property type="entry name" value="DUF885"/>
    <property type="match status" value="1"/>
</dbReference>
<dbReference type="EMBL" id="CADCUK010000148">
    <property type="protein sequence ID" value="CAA9381813.1"/>
    <property type="molecule type" value="Genomic_DNA"/>
</dbReference>
<protein>
    <submittedName>
        <fullName evidence="1">Conserved protein, DUF885</fullName>
    </submittedName>
</protein>
<dbReference type="AlphaFoldDB" id="A0A6J4N9H4"/>
<evidence type="ECO:0000313" key="1">
    <source>
        <dbReference type="EMBL" id="CAA9381813.1"/>
    </source>
</evidence>
<sequence>MDEPTRPVDAIADAYVEEHAALDPIAATEHGIAGHEDRMTDLSPDGFAAREELVRRTLAAVRAATPSDEREQAAQDAFVERLTLTLERSEARVPQSEVSVIVSGLHDVRMVFDLMDTSTEEGWRNVSKRLAAVGPTLDGYRRTLEESAGAGHVSARRQYAEVAGQVRQWTGQGSTPSIFATLVSKAPDGPLKQELERHAGEATDAVAELGRFLTDELAPRGREADAVGREHYELASRYFLGARVDLEETYAWGWEELRRIEDEMRVIADGFVPGGSIEDAAQHLDDDPARFIEGKDAFRDWMQELADRTLEELAGVHFDIPDPVRRIECCIAPTQDGGVYYTGPSEDFSRPGRMWWSVPEGITRFSPWREVTTVFHEGVPGHHLQVGQTIFRRELLNRWQRQMCWVSGSGEGWALYAERLMDELGYLQDPADRLGMLGAQGMRAARVVVDIGMHLQLPIPDPNPFGFHPGETWTPGLVLEFMRAHSQDDDATLRFEVNRYLGWPGQAPSYKVGERLWLRARDEAKARQGSEFDLRTFHRQALDLGSVGLDPLLASLARL</sequence>
<gene>
    <name evidence="1" type="ORF">AVDCRST_MAG47-2230</name>
</gene>